<feature type="site" description="Transition state stabilizer" evidence="10">
    <location>
        <position position="344"/>
    </location>
</feature>
<dbReference type="Gene3D" id="3.90.550.10">
    <property type="entry name" value="Spore Coat Polysaccharide Biosynthesis Protein SpsA, Chain A"/>
    <property type="match status" value="1"/>
</dbReference>
<feature type="binding site" evidence="10">
    <location>
        <position position="353"/>
    </location>
    <ligand>
        <name>4-CDP-2-C-methyl-D-erythritol 2-phosphate</name>
        <dbReference type="ChEBI" id="CHEBI:57919"/>
    </ligand>
</feature>
<comment type="caution">
    <text evidence="13">The sequence shown here is derived from an EMBL/GenBank/DDBJ whole genome shotgun (WGS) entry which is preliminary data.</text>
</comment>
<feature type="domain" description="2-C-methyl-D-erythritol 2,4-cyclodiphosphate synthase" evidence="12">
    <location>
        <begin position="214"/>
        <end position="365"/>
    </location>
</feature>
<comment type="pathway">
    <text evidence="3 10">Isoprenoid biosynthesis; isopentenyl diphosphate biosynthesis via DXP pathway; isopentenyl diphosphate from 1-deoxy-D-xylulose 5-phosphate: step 4/6.</text>
</comment>
<feature type="site" description="Transition state stabilizer" evidence="10">
    <location>
        <position position="245"/>
    </location>
</feature>
<dbReference type="PANTHER" id="PTHR43181:SF1">
    <property type="entry name" value="2-C-METHYL-D-ERYTHRITOL 2,4-CYCLODIPHOSPHATE SYNTHASE, CHLOROPLASTIC"/>
    <property type="match status" value="1"/>
</dbReference>
<feature type="site" description="Positions MEP for the nucleophilic attack" evidence="10">
    <location>
        <position position="192"/>
    </location>
</feature>
<dbReference type="PROSITE" id="PS01350">
    <property type="entry name" value="ISPF"/>
    <property type="match status" value="1"/>
</dbReference>
<feature type="site" description="Transition state stabilizer" evidence="10">
    <location>
        <position position="16"/>
    </location>
</feature>
<evidence type="ECO:0000256" key="5">
    <source>
        <dbReference type="ARBA" id="ARBA00022695"/>
    </source>
</evidence>
<sequence>MSDITLILLGAGSSSRFESDVKKQWLYSGEIPLWLHVAERFEAMGAFAKIIIVSSREDISLMQHFADYDFVEGGESRQASLKNGLEAVTTTHVLVSDIARCCVPETMIARILAAKDKASCIVPVLPVTDTLYLDQNPLDREKVKIIQTPQLSVTKTLRQALQTDRLFTDDSSAVASMGEKIHFVEGSTEAHKLTTLADLQKLSCIQPPSDRTLTGFGLDIHPFEAEKPMFLCGVPIDVDYGFKAHSDGDVAIHALIDALLGAAGMGDIGELYPDTDEHYAGADSTLLLSDTVRKLKTYGYEIGNVDMTILAQAPRLLPYKEKMRKRIASLLGIRPSLVNIKATTAEKLGFVGRKEGVTVHAVANLRYFNWKTL</sequence>
<comment type="similarity">
    <text evidence="10">In the N-terminal section; belongs to the IspD/TarI cytidylyltransferase family. IspD subfamily.</text>
</comment>
<dbReference type="EC" id="4.6.1.12" evidence="10"/>
<feature type="binding site" evidence="10">
    <location>
        <begin position="245"/>
        <end position="246"/>
    </location>
    <ligand>
        <name>4-CDP-2-C-methyl-D-erythritol 2-phosphate</name>
        <dbReference type="ChEBI" id="CHEBI:57919"/>
    </ligand>
</feature>
<keyword evidence="7 10" id="KW-0414">Isoprene biosynthesis</keyword>
<dbReference type="HAMAP" id="MF_00107">
    <property type="entry name" value="IspF"/>
    <property type="match status" value="1"/>
</dbReference>
<comment type="similarity">
    <text evidence="11">Belongs to the IspF family.</text>
</comment>
<comment type="catalytic activity">
    <reaction evidence="10">
        <text>2-C-methyl-D-erythritol 4-phosphate + CTP + H(+) = 4-CDP-2-C-methyl-D-erythritol + diphosphate</text>
        <dbReference type="Rhea" id="RHEA:13429"/>
        <dbReference type="ChEBI" id="CHEBI:15378"/>
        <dbReference type="ChEBI" id="CHEBI:33019"/>
        <dbReference type="ChEBI" id="CHEBI:37563"/>
        <dbReference type="ChEBI" id="CHEBI:57823"/>
        <dbReference type="ChEBI" id="CHEBI:58262"/>
        <dbReference type="EC" id="2.7.7.60"/>
    </reaction>
</comment>
<feature type="binding site" evidence="10">
    <location>
        <begin position="219"/>
        <end position="221"/>
    </location>
    <ligand>
        <name>4-CDP-2-C-methyl-D-erythritol 2-phosphate</name>
        <dbReference type="ChEBI" id="CHEBI:57919"/>
    </ligand>
</feature>
<feature type="region of interest" description="2-C-methyl-D-erythritol 2,4-cyclodiphosphate synthase" evidence="10">
    <location>
        <begin position="213"/>
        <end position="373"/>
    </location>
</feature>
<dbReference type="Proteomes" id="UP000075359">
    <property type="component" value="Unassembled WGS sequence"/>
</dbReference>
<dbReference type="GO" id="GO:0008685">
    <property type="term" value="F:2-C-methyl-D-erythritol 2,4-cyclodiphosphate synthase activity"/>
    <property type="evidence" value="ECO:0007669"/>
    <property type="project" value="UniProtKB-UniRule"/>
</dbReference>
<feature type="binding site" evidence="10">
    <location>
        <begin position="267"/>
        <end position="269"/>
    </location>
    <ligand>
        <name>4-CDP-2-C-methyl-D-erythritol 2-phosphate</name>
        <dbReference type="ChEBI" id="CHEBI:57919"/>
    </ligand>
</feature>
<feature type="binding site" evidence="10">
    <location>
        <position position="350"/>
    </location>
    <ligand>
        <name>4-CDP-2-C-methyl-D-erythritol 2-phosphate</name>
        <dbReference type="ChEBI" id="CHEBI:57919"/>
    </ligand>
</feature>
<feature type="binding site" evidence="10">
    <location>
        <position position="221"/>
    </location>
    <ligand>
        <name>a divalent metal cation</name>
        <dbReference type="ChEBI" id="CHEBI:60240"/>
    </ligand>
</feature>
<dbReference type="Pfam" id="PF02542">
    <property type="entry name" value="YgbB"/>
    <property type="match status" value="1"/>
</dbReference>
<evidence type="ECO:0000256" key="9">
    <source>
        <dbReference type="ARBA" id="ARBA00023268"/>
    </source>
</evidence>
<dbReference type="SUPFAM" id="SSF53448">
    <property type="entry name" value="Nucleotide-diphospho-sugar transferases"/>
    <property type="match status" value="1"/>
</dbReference>
<feature type="region of interest" description="2-C-methyl-D-erythritol 4-phosphate cytidylyltransferase" evidence="10">
    <location>
        <begin position="1"/>
        <end position="212"/>
    </location>
</feature>
<evidence type="ECO:0000256" key="2">
    <source>
        <dbReference type="ARBA" id="ARBA00001968"/>
    </source>
</evidence>
<comment type="function">
    <text evidence="10">Bifunctional enzyme that catalyzes the formation of 4-diphosphocytidyl-2-C-methyl-D-erythritol from CTP and 2-C-methyl-D-erythritol 4-phosphate (MEP) (IspD), and catalyzes the conversion of 4-diphosphocytidyl-2-C-methyl-D-erythritol 2-phosphate (CDP-ME2P) to 2-C-methyl-D-erythritol 2,4-cyclodiphosphate (ME-CPP) with a corresponding release of cytidine 5-monophosphate (CMP) (IspF).</text>
</comment>
<dbReference type="Gene3D" id="3.30.1330.50">
    <property type="entry name" value="2-C-methyl-D-erythritol 2,4-cyclodiphosphate synthase"/>
    <property type="match status" value="1"/>
</dbReference>
<dbReference type="HAMAP" id="MF_01520">
    <property type="entry name" value="IspDF"/>
    <property type="match status" value="1"/>
</dbReference>
<dbReference type="RefSeq" id="WP_067329462.1">
    <property type="nucleotide sequence ID" value="NZ_LNKT01000006.1"/>
</dbReference>
<keyword evidence="6 10" id="KW-0479">Metal-binding</keyword>
<dbReference type="NCBIfam" id="NF006899">
    <property type="entry name" value="PRK09382.1"/>
    <property type="match status" value="1"/>
</dbReference>
<comment type="similarity">
    <text evidence="10">In the C-terminal section; belongs to the IspF family.</text>
</comment>
<dbReference type="GO" id="GO:0046872">
    <property type="term" value="F:metal ion binding"/>
    <property type="evidence" value="ECO:0007669"/>
    <property type="project" value="UniProtKB-KW"/>
</dbReference>
<dbReference type="OrthoDB" id="9804336at2"/>
<dbReference type="AlphaFoldDB" id="A0A151CHQ6"/>
<evidence type="ECO:0000256" key="4">
    <source>
        <dbReference type="ARBA" id="ARBA00022679"/>
    </source>
</evidence>
<keyword evidence="5 10" id="KW-0548">Nucleotidyltransferase</keyword>
<feature type="binding site" evidence="10">
    <location>
        <begin position="272"/>
        <end position="276"/>
    </location>
    <ligand>
        <name>4-CDP-2-C-methyl-D-erythritol 2-phosphate</name>
        <dbReference type="ChEBI" id="CHEBI:57919"/>
    </ligand>
</feature>
<dbReference type="EMBL" id="LNKT01000006">
    <property type="protein sequence ID" value="KYJ87051.1"/>
    <property type="molecule type" value="Genomic_DNA"/>
</dbReference>
<organism evidence="13 14">
    <name type="scientific">Sulfurovum riftiae</name>
    <dbReference type="NCBI Taxonomy" id="1630136"/>
    <lineage>
        <taxon>Bacteria</taxon>
        <taxon>Pseudomonadati</taxon>
        <taxon>Campylobacterota</taxon>
        <taxon>Epsilonproteobacteria</taxon>
        <taxon>Campylobacterales</taxon>
        <taxon>Sulfurovaceae</taxon>
        <taxon>Sulfurovum</taxon>
    </lineage>
</organism>
<feature type="site" description="Positions MEP for the nucleophilic attack" evidence="10">
    <location>
        <position position="140"/>
    </location>
</feature>
<evidence type="ECO:0000313" key="14">
    <source>
        <dbReference type="Proteomes" id="UP000075359"/>
    </source>
</evidence>
<dbReference type="PANTHER" id="PTHR43181">
    <property type="entry name" value="2-C-METHYL-D-ERYTHRITOL 2,4-CYCLODIPHOSPHATE SYNTHASE, CHLOROPLASTIC"/>
    <property type="match status" value="1"/>
</dbReference>
<dbReference type="EC" id="2.7.7.60" evidence="10"/>
<dbReference type="InterPro" id="IPR029044">
    <property type="entry name" value="Nucleotide-diphossugar_trans"/>
</dbReference>
<dbReference type="GO" id="GO:0050518">
    <property type="term" value="F:2-C-methyl-D-erythritol 4-phosphate cytidylyltransferase activity"/>
    <property type="evidence" value="ECO:0007669"/>
    <property type="project" value="UniProtKB-UniRule"/>
</dbReference>
<protein>
    <recommendedName>
        <fullName evidence="10">Bifunctional enzyme IspD/IspF</fullName>
    </recommendedName>
    <domain>
        <recommendedName>
            <fullName evidence="10">2-C-methyl-D-erythritol 4-phosphate cytidylyltransferase</fullName>
            <ecNumber evidence="10">2.7.7.60</ecNumber>
        </recommendedName>
        <alternativeName>
            <fullName evidence="10">4-diphosphocytidyl-2C-methyl-D-erythritol synthase</fullName>
        </alternativeName>
        <alternativeName>
            <fullName evidence="10">MEP cytidylyltransferase</fullName>
            <shortName evidence="10">MCT</shortName>
        </alternativeName>
    </domain>
    <domain>
        <recommendedName>
            <fullName evidence="10">2-C-methyl-D-erythritol 2,4-cyclodiphosphate synthase</fullName>
            <shortName evidence="10">MECDP-synthase</shortName>
            <shortName evidence="10">MECPP-synthase</shortName>
            <shortName evidence="10">MECPS</shortName>
            <ecNumber evidence="10">4.6.1.12</ecNumber>
        </recommendedName>
    </domain>
</protein>
<comment type="cofactor">
    <cofactor evidence="2 10">
        <name>a divalent metal cation</name>
        <dbReference type="ChEBI" id="CHEBI:60240"/>
    </cofactor>
</comment>
<dbReference type="Pfam" id="PF01128">
    <property type="entry name" value="IspD"/>
    <property type="match status" value="1"/>
</dbReference>
<feature type="binding site" evidence="10">
    <location>
        <position position="219"/>
    </location>
    <ligand>
        <name>a divalent metal cation</name>
        <dbReference type="ChEBI" id="CHEBI:60240"/>
    </ligand>
</feature>
<feature type="site" description="Transition state stabilizer" evidence="10">
    <location>
        <position position="23"/>
    </location>
</feature>
<feature type="binding site" evidence="10">
    <location>
        <begin position="343"/>
        <end position="346"/>
    </location>
    <ligand>
        <name>4-CDP-2-C-methyl-D-erythritol 2-phosphate</name>
        <dbReference type="ChEBI" id="CHEBI:57919"/>
    </ligand>
</feature>
<evidence type="ECO:0000256" key="8">
    <source>
        <dbReference type="ARBA" id="ARBA00023239"/>
    </source>
</evidence>
<dbReference type="InterPro" id="IPR020555">
    <property type="entry name" value="MECDP_synthase_CS"/>
</dbReference>
<evidence type="ECO:0000256" key="3">
    <source>
        <dbReference type="ARBA" id="ARBA00004709"/>
    </source>
</evidence>
<evidence type="ECO:0000256" key="7">
    <source>
        <dbReference type="ARBA" id="ARBA00023229"/>
    </source>
</evidence>
<evidence type="ECO:0000256" key="6">
    <source>
        <dbReference type="ARBA" id="ARBA00022723"/>
    </source>
</evidence>
<dbReference type="GO" id="GO:0016114">
    <property type="term" value="P:terpenoid biosynthetic process"/>
    <property type="evidence" value="ECO:0007669"/>
    <property type="project" value="InterPro"/>
</dbReference>
<feature type="binding site" evidence="10">
    <location>
        <position position="253"/>
    </location>
    <ligand>
        <name>a divalent metal cation</name>
        <dbReference type="ChEBI" id="CHEBI:60240"/>
    </ligand>
</feature>
<proteinExistence type="inferred from homology"/>
<comment type="catalytic activity">
    <reaction evidence="1 10 11">
        <text>4-CDP-2-C-methyl-D-erythritol 2-phosphate = 2-C-methyl-D-erythritol 2,4-cyclic diphosphate + CMP</text>
        <dbReference type="Rhea" id="RHEA:23864"/>
        <dbReference type="ChEBI" id="CHEBI:57919"/>
        <dbReference type="ChEBI" id="CHEBI:58483"/>
        <dbReference type="ChEBI" id="CHEBI:60377"/>
        <dbReference type="EC" id="4.6.1.12"/>
    </reaction>
</comment>
<dbReference type="InterPro" id="IPR036571">
    <property type="entry name" value="MECDP_synthase_sf"/>
</dbReference>
<dbReference type="CDD" id="cd00554">
    <property type="entry name" value="MECDP_synthase"/>
    <property type="match status" value="1"/>
</dbReference>
<dbReference type="UniPathway" id="UPA00056">
    <property type="reaction ID" value="UER00093"/>
</dbReference>
<keyword evidence="4 10" id="KW-0808">Transferase</keyword>
<accession>A0A151CHQ6</accession>
<evidence type="ECO:0000259" key="12">
    <source>
        <dbReference type="Pfam" id="PF02542"/>
    </source>
</evidence>
<dbReference type="CDD" id="cd02516">
    <property type="entry name" value="CDP-ME_synthetase"/>
    <property type="match status" value="1"/>
</dbReference>
<evidence type="ECO:0000256" key="1">
    <source>
        <dbReference type="ARBA" id="ARBA00000200"/>
    </source>
</evidence>
<keyword evidence="8 10" id="KW-0456">Lyase</keyword>
<keyword evidence="14" id="KW-1185">Reference proteome</keyword>
<evidence type="ECO:0000256" key="10">
    <source>
        <dbReference type="HAMAP-Rule" id="MF_01520"/>
    </source>
</evidence>
<comment type="caution">
    <text evidence="10">Lacks conserved residue(s) required for the propagation of feature annotation.</text>
</comment>
<dbReference type="GO" id="GO:0019288">
    <property type="term" value="P:isopentenyl diphosphate biosynthetic process, methylerythritol 4-phosphate pathway"/>
    <property type="evidence" value="ECO:0007669"/>
    <property type="project" value="UniProtKB-UniRule"/>
</dbReference>
<keyword evidence="9 10" id="KW-0511">Multifunctional enzyme</keyword>
<dbReference type="InterPro" id="IPR026596">
    <property type="entry name" value="IspD/F"/>
</dbReference>
<comment type="pathway">
    <text evidence="10">Isoprenoid biosynthesis; isopentenyl diphosphate biosynthesis via DXP pathway; isopentenyl diphosphate from 1-deoxy-D-xylulose 5-phosphate: step 2/6.</text>
</comment>
<evidence type="ECO:0000313" key="13">
    <source>
        <dbReference type="EMBL" id="KYJ87051.1"/>
    </source>
</evidence>
<dbReference type="InterPro" id="IPR003526">
    <property type="entry name" value="MECDP_synthase"/>
</dbReference>
<dbReference type="NCBIfam" id="TIGR00151">
    <property type="entry name" value="ispF"/>
    <property type="match status" value="1"/>
</dbReference>
<gene>
    <name evidence="10" type="primary">ispDF</name>
    <name evidence="13" type="ORF">AS592_02375</name>
</gene>
<evidence type="ECO:0000256" key="11">
    <source>
        <dbReference type="RuleBase" id="RU004395"/>
    </source>
</evidence>
<dbReference type="SUPFAM" id="SSF69765">
    <property type="entry name" value="IpsF-like"/>
    <property type="match status" value="1"/>
</dbReference>
<name>A0A151CHQ6_9BACT</name>
<reference evidence="13 14" key="1">
    <citation type="submission" date="2015-11" db="EMBL/GenBank/DDBJ databases">
        <title>Draft genome of Sulfurovum riftiae 1812E, a member of the Epsilonproteobacteria isolated from the tube of the deep-sea hydrothermal vent tubewom Riftia pachyptila.</title>
        <authorList>
            <person name="Vetriani C."/>
            <person name="Giovannelli D."/>
        </authorList>
    </citation>
    <scope>NUCLEOTIDE SEQUENCE [LARGE SCALE GENOMIC DNA]</scope>
    <source>
        <strain evidence="13 14">1812E</strain>
    </source>
</reference>
<dbReference type="STRING" id="1630136.AS592_02375"/>
<dbReference type="InterPro" id="IPR034683">
    <property type="entry name" value="IspD/TarI"/>
</dbReference>